<dbReference type="STRING" id="1219065.VPR01S_13_00590"/>
<protein>
    <recommendedName>
        <fullName evidence="1">HTH cro/C1-type domain-containing protein</fullName>
    </recommendedName>
</protein>
<comment type="caution">
    <text evidence="2">The sequence shown here is derived from an EMBL/GenBank/DDBJ whole genome shotgun (WGS) entry which is preliminary data.</text>
</comment>
<dbReference type="Pfam" id="PF13443">
    <property type="entry name" value="HTH_26"/>
    <property type="match status" value="1"/>
</dbReference>
<evidence type="ECO:0000313" key="3">
    <source>
        <dbReference type="Proteomes" id="UP000016570"/>
    </source>
</evidence>
<dbReference type="PROSITE" id="PS50943">
    <property type="entry name" value="HTH_CROC1"/>
    <property type="match status" value="1"/>
</dbReference>
<proteinExistence type="predicted"/>
<dbReference type="InterPro" id="IPR001387">
    <property type="entry name" value="Cro/C1-type_HTH"/>
</dbReference>
<dbReference type="EMBL" id="BATJ01000013">
    <property type="protein sequence ID" value="GAD68395.1"/>
    <property type="molecule type" value="Genomic_DNA"/>
</dbReference>
<dbReference type="RefSeq" id="WP_021706366.1">
    <property type="nucleotide sequence ID" value="NZ_BATJ01000013.1"/>
</dbReference>
<dbReference type="Gene3D" id="1.10.260.40">
    <property type="entry name" value="lambda repressor-like DNA-binding domains"/>
    <property type="match status" value="1"/>
</dbReference>
<evidence type="ECO:0000259" key="1">
    <source>
        <dbReference type="PROSITE" id="PS50943"/>
    </source>
</evidence>
<evidence type="ECO:0000313" key="2">
    <source>
        <dbReference type="EMBL" id="GAD68395.1"/>
    </source>
</evidence>
<dbReference type="AlphaFoldDB" id="U3A3X8"/>
<organism evidence="2 3">
    <name type="scientific">Vibrio proteolyticus NBRC 13287</name>
    <dbReference type="NCBI Taxonomy" id="1219065"/>
    <lineage>
        <taxon>Bacteria</taxon>
        <taxon>Pseudomonadati</taxon>
        <taxon>Pseudomonadota</taxon>
        <taxon>Gammaproteobacteria</taxon>
        <taxon>Vibrionales</taxon>
        <taxon>Vibrionaceae</taxon>
        <taxon>Vibrio</taxon>
    </lineage>
</organism>
<dbReference type="eggNOG" id="COG3655">
    <property type="taxonomic scope" value="Bacteria"/>
</dbReference>
<name>U3A3X8_VIBPR</name>
<keyword evidence="3" id="KW-1185">Reference proteome</keyword>
<dbReference type="InterPro" id="IPR010982">
    <property type="entry name" value="Lambda_DNA-bd_dom_sf"/>
</dbReference>
<accession>U3A3X8</accession>
<sequence length="248" mass="28029">MTETQRLIRELKKQLKGHSIQYQDIAAALGLSEGSVKRLLAEGSQISLARLSAICQLIGLEMGELFKLASQAEKGLDALSFEQEKQLVANKGLLLVAVCVVNGYRFEEILSQYQFSEPELIRQLVALDKLGVIELLPANRIKMKISPDFRWVPGGPIQCFFQQQVQNEFFHSYFSADDEKLVMSSGLMSLPSNHKLQHKIQKLVDEFYAGCKADEVLDLNDRHGTSMVIGLRRWTFPLFDDLLRTPKS</sequence>
<dbReference type="SUPFAM" id="SSF47413">
    <property type="entry name" value="lambda repressor-like DNA-binding domains"/>
    <property type="match status" value="1"/>
</dbReference>
<gene>
    <name evidence="2" type="ORF">VPR01S_13_00590</name>
</gene>
<reference evidence="2 3" key="1">
    <citation type="submission" date="2013-09" db="EMBL/GenBank/DDBJ databases">
        <title>Whole genome shotgun sequence of Vibrio proteolyticus NBRC 13287.</title>
        <authorList>
            <person name="Isaki S."/>
            <person name="Hosoyama A."/>
            <person name="Numata M."/>
            <person name="Hashimoto M."/>
            <person name="Hosoyama Y."/>
            <person name="Tsuchikane K."/>
            <person name="Noguchi M."/>
            <person name="Hirakata S."/>
            <person name="Ichikawa N."/>
            <person name="Ohji S."/>
            <person name="Yamazoe A."/>
            <person name="Fujita N."/>
        </authorList>
    </citation>
    <scope>NUCLEOTIDE SEQUENCE [LARGE SCALE GENOMIC DNA]</scope>
    <source>
        <strain evidence="2 3">NBRC 13287</strain>
    </source>
</reference>
<dbReference type="GO" id="GO:0003677">
    <property type="term" value="F:DNA binding"/>
    <property type="evidence" value="ECO:0007669"/>
    <property type="project" value="InterPro"/>
</dbReference>
<dbReference type="CDD" id="cd00093">
    <property type="entry name" value="HTH_XRE"/>
    <property type="match status" value="1"/>
</dbReference>
<feature type="domain" description="HTH cro/C1-type" evidence="1">
    <location>
        <begin position="11"/>
        <end position="65"/>
    </location>
</feature>
<dbReference type="Proteomes" id="UP000016570">
    <property type="component" value="Unassembled WGS sequence"/>
</dbReference>